<accession>A0A2G3ALQ3</accession>
<dbReference type="AlphaFoldDB" id="A0A2G3ALQ3"/>
<comment type="caution">
    <text evidence="3">The sequence shown here is derived from an EMBL/GenBank/DDBJ whole genome shotgun (WGS) entry which is preliminary data.</text>
</comment>
<dbReference type="STRING" id="4072.A0A2G3ALQ3"/>
<feature type="region of interest" description="Disordered" evidence="1">
    <location>
        <begin position="96"/>
        <end position="118"/>
    </location>
</feature>
<sequence length="391" mass="42912">MGHCFLLRTFLKNETLLSVQNTSEKGGFIFRKLESLIVITLSDNLCASLESLAGCILLKGKKSQAEGSIAEGYIVEEALTLYSLYFEEIESRLNRPKRVNDEPSQNEASEKSRQKTGGQELIGGLDCTVHRNFFGIQEPFFFLVPKEICDSTSISISNYDRLLIFLQIFSHRYAKVQAVAEKAKTKSVGIYITRSGHSTSGLTVFPGSQLSLSVHLTSHPSPVGQDSSQPSLVSRESSQPSHVGRDSSQPSCWSGLITAIACCRDSSQPSSVGQDSSQLCLGRDSSQPCSIGRDSPHRYSIGRDSPHSIDQLSELRLEGVGVGEVLRRVSFDVTSGTKSGNGNEEVLLKLLHVVLEGKDEKARREMKGLVLKMLHENSSHNDLRKESLYSA</sequence>
<dbReference type="PANTHER" id="PTHR48451">
    <property type="entry name" value="DUF4218 DOMAIN-CONTAINING PROTEIN"/>
    <property type="match status" value="1"/>
</dbReference>
<reference evidence="3 4" key="2">
    <citation type="journal article" date="2017" name="Genome Biol.">
        <title>New reference genome sequences of hot pepper reveal the massive evolution of plant disease-resistance genes by retroduplication.</title>
        <authorList>
            <person name="Kim S."/>
            <person name="Park J."/>
            <person name="Yeom S.I."/>
            <person name="Kim Y.M."/>
            <person name="Seo E."/>
            <person name="Kim K.T."/>
            <person name="Kim M.S."/>
            <person name="Lee J.M."/>
            <person name="Cheong K."/>
            <person name="Shin H.S."/>
            <person name="Kim S.B."/>
            <person name="Han K."/>
            <person name="Lee J."/>
            <person name="Park M."/>
            <person name="Lee H.A."/>
            <person name="Lee H.Y."/>
            <person name="Lee Y."/>
            <person name="Oh S."/>
            <person name="Lee J.H."/>
            <person name="Choi E."/>
            <person name="Choi E."/>
            <person name="Lee S.E."/>
            <person name="Jeon J."/>
            <person name="Kim H."/>
            <person name="Choi G."/>
            <person name="Song H."/>
            <person name="Lee J."/>
            <person name="Lee S.C."/>
            <person name="Kwon J.K."/>
            <person name="Lee H.Y."/>
            <person name="Koo N."/>
            <person name="Hong Y."/>
            <person name="Kim R.W."/>
            <person name="Kang W.H."/>
            <person name="Huh J.H."/>
            <person name="Kang B.C."/>
            <person name="Yang T.J."/>
            <person name="Lee Y.H."/>
            <person name="Bennetzen J.L."/>
            <person name="Choi D."/>
        </authorList>
    </citation>
    <scope>NUCLEOTIDE SEQUENCE [LARGE SCALE GENOMIC DNA]</scope>
    <source>
        <strain evidence="4">cv. CM334</strain>
    </source>
</reference>
<proteinExistence type="predicted"/>
<reference evidence="3 4" key="1">
    <citation type="journal article" date="2014" name="Nat. Genet.">
        <title>Genome sequence of the hot pepper provides insights into the evolution of pungency in Capsicum species.</title>
        <authorList>
            <person name="Kim S."/>
            <person name="Park M."/>
            <person name="Yeom S.I."/>
            <person name="Kim Y.M."/>
            <person name="Lee J.M."/>
            <person name="Lee H.A."/>
            <person name="Seo E."/>
            <person name="Choi J."/>
            <person name="Cheong K."/>
            <person name="Kim K.T."/>
            <person name="Jung K."/>
            <person name="Lee G.W."/>
            <person name="Oh S.K."/>
            <person name="Bae C."/>
            <person name="Kim S.B."/>
            <person name="Lee H.Y."/>
            <person name="Kim S.Y."/>
            <person name="Kim M.S."/>
            <person name="Kang B.C."/>
            <person name="Jo Y.D."/>
            <person name="Yang H.B."/>
            <person name="Jeong H.J."/>
            <person name="Kang W.H."/>
            <person name="Kwon J.K."/>
            <person name="Shin C."/>
            <person name="Lim J.Y."/>
            <person name="Park J.H."/>
            <person name="Huh J.H."/>
            <person name="Kim J.S."/>
            <person name="Kim B.D."/>
            <person name="Cohen O."/>
            <person name="Paran I."/>
            <person name="Suh M.C."/>
            <person name="Lee S.B."/>
            <person name="Kim Y.K."/>
            <person name="Shin Y."/>
            <person name="Noh S.J."/>
            <person name="Park J."/>
            <person name="Seo Y.S."/>
            <person name="Kwon S.Y."/>
            <person name="Kim H.A."/>
            <person name="Park J.M."/>
            <person name="Kim H.J."/>
            <person name="Choi S.B."/>
            <person name="Bosland P.W."/>
            <person name="Reeves G."/>
            <person name="Jo S.H."/>
            <person name="Lee B.W."/>
            <person name="Cho H.T."/>
            <person name="Choi H.S."/>
            <person name="Lee M.S."/>
            <person name="Yu Y."/>
            <person name="Do Choi Y."/>
            <person name="Park B.S."/>
            <person name="van Deynze A."/>
            <person name="Ashrafi H."/>
            <person name="Hill T."/>
            <person name="Kim W.T."/>
            <person name="Pai H.S."/>
            <person name="Ahn H.K."/>
            <person name="Yeam I."/>
            <person name="Giovannoni J.J."/>
            <person name="Rose J.K."/>
            <person name="Sorensen I."/>
            <person name="Lee S.J."/>
            <person name="Kim R.W."/>
            <person name="Choi I.Y."/>
            <person name="Choi B.S."/>
            <person name="Lim J.S."/>
            <person name="Lee Y.H."/>
            <person name="Choi D."/>
        </authorList>
    </citation>
    <scope>NUCLEOTIDE SEQUENCE [LARGE SCALE GENOMIC DNA]</scope>
    <source>
        <strain evidence="4">cv. CM334</strain>
    </source>
</reference>
<feature type="region of interest" description="Disordered" evidence="1">
    <location>
        <begin position="271"/>
        <end position="305"/>
    </location>
</feature>
<protein>
    <recommendedName>
        <fullName evidence="2">DUF4218 domain-containing protein</fullName>
    </recommendedName>
</protein>
<dbReference type="GO" id="GO:0016567">
    <property type="term" value="P:protein ubiquitination"/>
    <property type="evidence" value="ECO:0007669"/>
    <property type="project" value="UniProtKB-UniPathway"/>
</dbReference>
<feature type="region of interest" description="Disordered" evidence="1">
    <location>
        <begin position="216"/>
        <end position="250"/>
    </location>
</feature>
<keyword evidence="4" id="KW-1185">Reference proteome</keyword>
<dbReference type="InterPro" id="IPR025452">
    <property type="entry name" value="DUF4218"/>
</dbReference>
<dbReference type="Gramene" id="PHT95140">
    <property type="protein sequence ID" value="PHT95140"/>
    <property type="gene ID" value="T459_03022"/>
</dbReference>
<dbReference type="EMBL" id="AYRZ02000001">
    <property type="protein sequence ID" value="PHT95140.1"/>
    <property type="molecule type" value="Genomic_DNA"/>
</dbReference>
<name>A0A2G3ALQ3_CAPAN</name>
<dbReference type="PANTHER" id="PTHR48451:SF1">
    <property type="entry name" value="DUF4218 DOMAIN-CONTAINING PROTEIN"/>
    <property type="match status" value="1"/>
</dbReference>
<evidence type="ECO:0000259" key="2">
    <source>
        <dbReference type="Pfam" id="PF13960"/>
    </source>
</evidence>
<dbReference type="UniPathway" id="UPA00143"/>
<evidence type="ECO:0000313" key="4">
    <source>
        <dbReference type="Proteomes" id="UP000222542"/>
    </source>
</evidence>
<gene>
    <name evidence="3" type="ORF">T459_03022</name>
</gene>
<evidence type="ECO:0000313" key="3">
    <source>
        <dbReference type="EMBL" id="PHT95140.1"/>
    </source>
</evidence>
<evidence type="ECO:0000256" key="1">
    <source>
        <dbReference type="SAM" id="MobiDB-lite"/>
    </source>
</evidence>
<feature type="domain" description="DUF4218" evidence="2">
    <location>
        <begin position="61"/>
        <end position="99"/>
    </location>
</feature>
<dbReference type="Proteomes" id="UP000222542">
    <property type="component" value="Unassembled WGS sequence"/>
</dbReference>
<dbReference type="Pfam" id="PF13960">
    <property type="entry name" value="DUF4218"/>
    <property type="match status" value="1"/>
</dbReference>
<organism evidence="3 4">
    <name type="scientific">Capsicum annuum</name>
    <name type="common">Capsicum pepper</name>
    <dbReference type="NCBI Taxonomy" id="4072"/>
    <lineage>
        <taxon>Eukaryota</taxon>
        <taxon>Viridiplantae</taxon>
        <taxon>Streptophyta</taxon>
        <taxon>Embryophyta</taxon>
        <taxon>Tracheophyta</taxon>
        <taxon>Spermatophyta</taxon>
        <taxon>Magnoliopsida</taxon>
        <taxon>eudicotyledons</taxon>
        <taxon>Gunneridae</taxon>
        <taxon>Pentapetalae</taxon>
        <taxon>asterids</taxon>
        <taxon>lamiids</taxon>
        <taxon>Solanales</taxon>
        <taxon>Solanaceae</taxon>
        <taxon>Solanoideae</taxon>
        <taxon>Capsiceae</taxon>
        <taxon>Capsicum</taxon>
    </lineage>
</organism>